<proteinExistence type="predicted"/>
<feature type="transmembrane region" description="Helical" evidence="1">
    <location>
        <begin position="6"/>
        <end position="29"/>
    </location>
</feature>
<evidence type="ECO:0000313" key="2">
    <source>
        <dbReference type="EMBL" id="KAI1692610.1"/>
    </source>
</evidence>
<accession>A0AAD4MGX0</accession>
<dbReference type="Proteomes" id="UP001201812">
    <property type="component" value="Unassembled WGS sequence"/>
</dbReference>
<comment type="caution">
    <text evidence="2">The sequence shown here is derived from an EMBL/GenBank/DDBJ whole genome shotgun (WGS) entry which is preliminary data.</text>
</comment>
<evidence type="ECO:0000313" key="3">
    <source>
        <dbReference type="Proteomes" id="UP001201812"/>
    </source>
</evidence>
<dbReference type="EMBL" id="JAKKPZ010000738">
    <property type="protein sequence ID" value="KAI1692610.1"/>
    <property type="molecule type" value="Genomic_DNA"/>
</dbReference>
<feature type="transmembrane region" description="Helical" evidence="1">
    <location>
        <begin position="124"/>
        <end position="147"/>
    </location>
</feature>
<sequence length="352" mass="39621">MVIDLYFTIILLITTVSVLLQCYLLFMLIYASPKSMVTYKYYLCVISVWDLLFAALLGYGLHPKVLFPYGCASVNGFFQYFGQTGAKVGMSMVLFTAVCVIMAEVNCLLYRMTVILSDQRIHEWYLKPVCVIFIQIVILGMASAYGIRLFDIFLDGQQIPEWLQRYSLVWPVPPPSNDTILLAIEFDPAFTKTHSRASALTTTIGICTLELLCGSMTFFIIRTLRKTAHMYSRKTYKLQIQLTLLLLAQLASPVVFFLIPVVYAMGCGLIDCGTNNSLTGEIGMIMITLYALSNPLLTISFVTPYRSYTRGKLGSICIPFGTRIRHSMPKERSHSDIRVIRSNSTSVQNTVI</sequence>
<feature type="transmembrane region" description="Helical" evidence="1">
    <location>
        <begin position="242"/>
        <end position="262"/>
    </location>
</feature>
<dbReference type="SUPFAM" id="SSF81321">
    <property type="entry name" value="Family A G protein-coupled receptor-like"/>
    <property type="match status" value="1"/>
</dbReference>
<name>A0AAD4MGX0_9BILA</name>
<organism evidence="2 3">
    <name type="scientific">Ditylenchus destructor</name>
    <dbReference type="NCBI Taxonomy" id="166010"/>
    <lineage>
        <taxon>Eukaryota</taxon>
        <taxon>Metazoa</taxon>
        <taxon>Ecdysozoa</taxon>
        <taxon>Nematoda</taxon>
        <taxon>Chromadorea</taxon>
        <taxon>Rhabditida</taxon>
        <taxon>Tylenchina</taxon>
        <taxon>Tylenchomorpha</taxon>
        <taxon>Sphaerularioidea</taxon>
        <taxon>Anguinidae</taxon>
        <taxon>Anguininae</taxon>
        <taxon>Ditylenchus</taxon>
    </lineage>
</organism>
<gene>
    <name evidence="2" type="ORF">DdX_21154</name>
</gene>
<dbReference type="Pfam" id="PF10318">
    <property type="entry name" value="7TM_GPCR_Srh"/>
    <property type="match status" value="1"/>
</dbReference>
<feature type="transmembrane region" description="Helical" evidence="1">
    <location>
        <begin position="282"/>
        <end position="302"/>
    </location>
</feature>
<protein>
    <submittedName>
        <fullName evidence="2">Serpentine type 7TM GPCR chemoreceptor srh domain-containing protein</fullName>
    </submittedName>
</protein>
<keyword evidence="1" id="KW-1133">Transmembrane helix</keyword>
<dbReference type="PANTHER" id="PTHR22941">
    <property type="entry name" value="SERPENTINE RECEPTOR"/>
    <property type="match status" value="1"/>
</dbReference>
<feature type="transmembrane region" description="Helical" evidence="1">
    <location>
        <begin position="197"/>
        <end position="221"/>
    </location>
</feature>
<dbReference type="InterPro" id="IPR053220">
    <property type="entry name" value="Nematode_rcpt-like_serp_H"/>
</dbReference>
<reference evidence="2" key="1">
    <citation type="submission" date="2022-01" db="EMBL/GenBank/DDBJ databases">
        <title>Genome Sequence Resource for Two Populations of Ditylenchus destructor, the Migratory Endoparasitic Phytonematode.</title>
        <authorList>
            <person name="Zhang H."/>
            <person name="Lin R."/>
            <person name="Xie B."/>
        </authorList>
    </citation>
    <scope>NUCLEOTIDE SEQUENCE</scope>
    <source>
        <strain evidence="2">BazhouSP</strain>
    </source>
</reference>
<dbReference type="InterPro" id="IPR019422">
    <property type="entry name" value="7TM_GPCR_serpentine_rcpt_Srh"/>
</dbReference>
<evidence type="ECO:0000256" key="1">
    <source>
        <dbReference type="SAM" id="Phobius"/>
    </source>
</evidence>
<keyword evidence="1" id="KW-0812">Transmembrane</keyword>
<feature type="transmembrane region" description="Helical" evidence="1">
    <location>
        <begin position="41"/>
        <end position="61"/>
    </location>
</feature>
<keyword evidence="3" id="KW-1185">Reference proteome</keyword>
<dbReference type="PANTHER" id="PTHR22941:SF26">
    <property type="entry name" value="SERPENTINE RECEPTOR, CLASS H"/>
    <property type="match status" value="1"/>
</dbReference>
<feature type="transmembrane region" description="Helical" evidence="1">
    <location>
        <begin position="88"/>
        <end position="112"/>
    </location>
</feature>
<keyword evidence="1" id="KW-0472">Membrane</keyword>
<dbReference type="AlphaFoldDB" id="A0AAD4MGX0"/>